<name>A0A1B8GDA1_9PEZI</name>
<proteinExistence type="predicted"/>
<dbReference type="InterPro" id="IPR012939">
    <property type="entry name" value="Glyco_hydro_92"/>
</dbReference>
<sequence length="808" mass="88683">MHILSSGQILAAFLWASNAHASPDPSKPHDFDVLKYVNPLIGTINGGHAFAGASLPFGMAKSVADVNSKEERQGGFASDNSDITGFSHMHDSGTGGAASLGNFPIFAQTGCPGDEINNCKFTKVDRASRRINGSVEARPGYFAITLNTSIHTEMTVTNHTSLYRFTFPTNETSNATYPNQTTHALPLSPLILVDLSDLPDSRIKGSIAVDPTSGRITGNGTFTPSFGIGSYSSYFCADFSGAAIRDTGVWMNNRAGSEPKHLSVATDGVNSPPLPAGAWTQFHAPTSKNEILVRVGLSFISEAKACQNAELEIPDFGFDKTLQAAEDAWRSKLSVVNIDATGVSDDIQTVFWSGMYKSMISPQDYTGENKLWDSSEPYYDSYYCIWDSFRSVHPLLTIVDPTSQTRMIRSLIDIYRHEGKLPDCRMSFCKGLTQGGSNADIVLADSYLKNITEGVDWATGYEAVVSDAEDEPLNWSVEGRGGLHSWKNLHYIPTDDFDPYGFGPFTRSISRTVEYAYDDFCIAEMAKGMNKIADGEKYLERSEYWKNMYNPHQTSHIDGKDTNFVGFLQPKYLNGTWGYQDPILCSPLYNFTSCYLSPGGHETYEGSSWLYTFFVPQDMASLILTLGGPETFIKRLTYLHSYPDLLYLGDEQAFLPVFQYHYGGRPALSAVQAHTYIPSQFNNTFNGIPGNEDSGAMGSFSSLAMMGLWPVSGQDVYLITPPFFKEVNITNGQTGKTAVVRNINFDAEYENVFIQSATLDGAPYHKNWISHSFYSQGGVLELTLGTNESAWGTGHHDLPPSSSTSGVA</sequence>
<accession>A0A1B8GDA1</accession>
<evidence type="ECO:0000259" key="3">
    <source>
        <dbReference type="Pfam" id="PF17678"/>
    </source>
</evidence>
<dbReference type="InterPro" id="IPR008928">
    <property type="entry name" value="6-hairpin_glycosidase_sf"/>
</dbReference>
<feature type="chain" id="PRO_5008608465" description="Alpha-1,2-mannosidase" evidence="1">
    <location>
        <begin position="22"/>
        <end position="808"/>
    </location>
</feature>
<gene>
    <name evidence="4" type="ORF">VE01_08534</name>
</gene>
<dbReference type="GO" id="GO:0030246">
    <property type="term" value="F:carbohydrate binding"/>
    <property type="evidence" value="ECO:0007669"/>
    <property type="project" value="InterPro"/>
</dbReference>
<dbReference type="SUPFAM" id="SSF48208">
    <property type="entry name" value="Six-hairpin glycosidases"/>
    <property type="match status" value="1"/>
</dbReference>
<protein>
    <recommendedName>
        <fullName evidence="6">Alpha-1,2-mannosidase</fullName>
    </recommendedName>
</protein>
<dbReference type="RefSeq" id="XP_018127536.1">
    <property type="nucleotide sequence ID" value="XM_018277955.2"/>
</dbReference>
<dbReference type="InterPro" id="IPR014718">
    <property type="entry name" value="GH-type_carb-bd"/>
</dbReference>
<evidence type="ECO:0008006" key="6">
    <source>
        <dbReference type="Google" id="ProtNLM"/>
    </source>
</evidence>
<evidence type="ECO:0000313" key="5">
    <source>
        <dbReference type="Proteomes" id="UP000091956"/>
    </source>
</evidence>
<keyword evidence="5" id="KW-1185">Reference proteome</keyword>
<dbReference type="PANTHER" id="PTHR12143">
    <property type="entry name" value="PEPTIDE N-GLYCANASE PNGASE -RELATED"/>
    <property type="match status" value="1"/>
</dbReference>
<feature type="domain" description="Glycosyl hydrolase family 92 N-terminal" evidence="3">
    <location>
        <begin position="36"/>
        <end position="298"/>
    </location>
</feature>
<dbReference type="OrthoDB" id="449263at2759"/>
<keyword evidence="1" id="KW-0732">Signal</keyword>
<evidence type="ECO:0000256" key="1">
    <source>
        <dbReference type="SAM" id="SignalP"/>
    </source>
</evidence>
<dbReference type="InterPro" id="IPR041371">
    <property type="entry name" value="GH92_N"/>
</dbReference>
<dbReference type="FunFam" id="3.30.2080.10:FF:000001">
    <property type="entry name" value="Alpha-1,2-mannosidase subfamily"/>
    <property type="match status" value="1"/>
</dbReference>
<dbReference type="STRING" id="342668.A0A1B8GDA1"/>
<reference evidence="5" key="2">
    <citation type="journal article" date="2018" name="Nat. Commun.">
        <title>Extreme sensitivity to ultraviolet light in the fungal pathogen causing white-nose syndrome of bats.</title>
        <authorList>
            <person name="Palmer J.M."/>
            <person name="Drees K.P."/>
            <person name="Foster J.T."/>
            <person name="Lindner D.L."/>
        </authorList>
    </citation>
    <scope>NUCLEOTIDE SEQUENCE [LARGE SCALE GENOMIC DNA]</scope>
    <source>
        <strain evidence="5">UAMH 10579</strain>
    </source>
</reference>
<dbReference type="GeneID" id="28841920"/>
<dbReference type="EMBL" id="KV460249">
    <property type="protein sequence ID" value="OBT93803.1"/>
    <property type="molecule type" value="Genomic_DNA"/>
</dbReference>
<evidence type="ECO:0000259" key="2">
    <source>
        <dbReference type="Pfam" id="PF07971"/>
    </source>
</evidence>
<dbReference type="FunFam" id="2.70.98.10:FF:000010">
    <property type="entry name" value="Alpha-1,2-mannosidase family protein"/>
    <property type="match status" value="1"/>
</dbReference>
<dbReference type="GO" id="GO:0000224">
    <property type="term" value="F:peptide-N4-(N-acetyl-beta-glucosaminyl)asparagine amidase activity"/>
    <property type="evidence" value="ECO:0007669"/>
    <property type="project" value="TreeGrafter"/>
</dbReference>
<dbReference type="Proteomes" id="UP000091956">
    <property type="component" value="Unassembled WGS sequence"/>
</dbReference>
<dbReference type="GO" id="GO:0006516">
    <property type="term" value="P:glycoprotein catabolic process"/>
    <property type="evidence" value="ECO:0007669"/>
    <property type="project" value="TreeGrafter"/>
</dbReference>
<dbReference type="PANTHER" id="PTHR12143:SF42">
    <property type="entry name" value="PUTATIVE SUBFAMILY (AFU_ORTHOLOGUE AFUA_6G13760)-RELATED"/>
    <property type="match status" value="1"/>
</dbReference>
<reference evidence="4 5" key="1">
    <citation type="submission" date="2016-03" db="EMBL/GenBank/DDBJ databases">
        <title>Comparative genomics of Pseudogymnoascus destructans, the fungus causing white-nose syndrome of bats.</title>
        <authorList>
            <person name="Palmer J.M."/>
            <person name="Drees K.P."/>
            <person name="Foster J.T."/>
            <person name="Lindner D.L."/>
        </authorList>
    </citation>
    <scope>NUCLEOTIDE SEQUENCE [LARGE SCALE GENOMIC DNA]</scope>
    <source>
        <strain evidence="4 5">UAMH 10579</strain>
    </source>
</reference>
<dbReference type="FunFam" id="1.20.1050.60:FF:000002">
    <property type="entry name" value="Glycosyl hydrolase family 92"/>
    <property type="match status" value="1"/>
</dbReference>
<organism evidence="4 5">
    <name type="scientific">Pseudogymnoascus verrucosus</name>
    <dbReference type="NCBI Taxonomy" id="342668"/>
    <lineage>
        <taxon>Eukaryota</taxon>
        <taxon>Fungi</taxon>
        <taxon>Dikarya</taxon>
        <taxon>Ascomycota</taxon>
        <taxon>Pezizomycotina</taxon>
        <taxon>Leotiomycetes</taxon>
        <taxon>Thelebolales</taxon>
        <taxon>Thelebolaceae</taxon>
        <taxon>Pseudogymnoascus</taxon>
    </lineage>
</organism>
<dbReference type="AlphaFoldDB" id="A0A1B8GDA1"/>
<dbReference type="Gene3D" id="1.20.1610.10">
    <property type="entry name" value="alpha-1,2-mannosidases domains"/>
    <property type="match status" value="1"/>
</dbReference>
<dbReference type="Gene3D" id="3.30.2080.10">
    <property type="entry name" value="GH92 mannosidase domain"/>
    <property type="match status" value="1"/>
</dbReference>
<dbReference type="GO" id="GO:0005975">
    <property type="term" value="P:carbohydrate metabolic process"/>
    <property type="evidence" value="ECO:0007669"/>
    <property type="project" value="InterPro"/>
</dbReference>
<dbReference type="Pfam" id="PF17678">
    <property type="entry name" value="Glyco_hydro_92N"/>
    <property type="match status" value="1"/>
</dbReference>
<feature type="signal peptide" evidence="1">
    <location>
        <begin position="1"/>
        <end position="21"/>
    </location>
</feature>
<dbReference type="Gene3D" id="2.70.98.10">
    <property type="match status" value="1"/>
</dbReference>
<evidence type="ECO:0000313" key="4">
    <source>
        <dbReference type="EMBL" id="OBT93803.1"/>
    </source>
</evidence>
<dbReference type="FunFam" id="1.20.1610.10:FF:000002">
    <property type="entry name" value="Alpha-1,2-mannosidase family protein"/>
    <property type="match status" value="1"/>
</dbReference>
<dbReference type="Gene3D" id="1.20.1050.60">
    <property type="entry name" value="alpha-1,2-mannosidase"/>
    <property type="match status" value="1"/>
</dbReference>
<dbReference type="InterPro" id="IPR050883">
    <property type="entry name" value="PNGase"/>
</dbReference>
<dbReference type="Pfam" id="PF07971">
    <property type="entry name" value="Glyco_hydro_92"/>
    <property type="match status" value="1"/>
</dbReference>
<dbReference type="GO" id="GO:0005829">
    <property type="term" value="C:cytosol"/>
    <property type="evidence" value="ECO:0007669"/>
    <property type="project" value="TreeGrafter"/>
</dbReference>
<dbReference type="GO" id="GO:0005634">
    <property type="term" value="C:nucleus"/>
    <property type="evidence" value="ECO:0007669"/>
    <property type="project" value="TreeGrafter"/>
</dbReference>
<feature type="domain" description="Glycosyl hydrolase family 92" evidence="2">
    <location>
        <begin position="304"/>
        <end position="785"/>
    </location>
</feature>